<keyword evidence="3 7" id="KW-0812">Transmembrane</keyword>
<feature type="transmembrane region" description="Helical" evidence="7">
    <location>
        <begin position="131"/>
        <end position="153"/>
    </location>
</feature>
<feature type="region of interest" description="Disordered" evidence="6">
    <location>
        <begin position="1"/>
        <end position="26"/>
    </location>
</feature>
<accession>E5XLJ2</accession>
<proteinExistence type="predicted"/>
<dbReference type="Proteomes" id="UP000004816">
    <property type="component" value="Unassembled WGS sequence"/>
</dbReference>
<dbReference type="HOGENOM" id="CLU_131482_0_0_11"/>
<dbReference type="Pfam" id="PF03899">
    <property type="entry name" value="ATP-synt_I"/>
    <property type="match status" value="1"/>
</dbReference>
<name>E5XLJ2_SEGRC</name>
<evidence type="ECO:0000256" key="2">
    <source>
        <dbReference type="ARBA" id="ARBA00022475"/>
    </source>
</evidence>
<keyword evidence="4 7" id="KW-1133">Transmembrane helix</keyword>
<feature type="transmembrane region" description="Helical" evidence="7">
    <location>
        <begin position="103"/>
        <end position="125"/>
    </location>
</feature>
<dbReference type="GO" id="GO:0005886">
    <property type="term" value="C:plasma membrane"/>
    <property type="evidence" value="ECO:0007669"/>
    <property type="project" value="UniProtKB-SubCell"/>
</dbReference>
<sequence>MFQGGTGLSEETSAQPTSAEAASEGTAPDHDGFVMPAASLSLQWPIIVSVVFGMIFVAVASALRHPYMGAFACFGLVLGLVNLWLVQRAVARVTAENNPSKQLMALSSFKRLGVITLFALVVGFLDRPDGLGVFLGLAVFQVVFLVNTSVPVLKGLRQQS</sequence>
<feature type="compositionally biased region" description="Polar residues" evidence="6">
    <location>
        <begin position="9"/>
        <end position="20"/>
    </location>
</feature>
<gene>
    <name evidence="8" type="ORF">HMPREF9336_00361</name>
</gene>
<evidence type="ECO:0000256" key="3">
    <source>
        <dbReference type="ARBA" id="ARBA00022692"/>
    </source>
</evidence>
<comment type="caution">
    <text evidence="8">The sequence shown here is derived from an EMBL/GenBank/DDBJ whole genome shotgun (WGS) entry which is preliminary data.</text>
</comment>
<evidence type="ECO:0000256" key="4">
    <source>
        <dbReference type="ARBA" id="ARBA00022989"/>
    </source>
</evidence>
<evidence type="ECO:0008006" key="10">
    <source>
        <dbReference type="Google" id="ProtNLM"/>
    </source>
</evidence>
<evidence type="ECO:0000256" key="5">
    <source>
        <dbReference type="ARBA" id="ARBA00023136"/>
    </source>
</evidence>
<evidence type="ECO:0000313" key="8">
    <source>
        <dbReference type="EMBL" id="EFV14765.2"/>
    </source>
</evidence>
<protein>
    <recommendedName>
        <fullName evidence="10">ATP synthase subunit I</fullName>
    </recommendedName>
</protein>
<dbReference type="EMBL" id="ACZI02000003">
    <property type="protein sequence ID" value="EFV14765.2"/>
    <property type="molecule type" value="Genomic_DNA"/>
</dbReference>
<evidence type="ECO:0000313" key="9">
    <source>
        <dbReference type="Proteomes" id="UP000004816"/>
    </source>
</evidence>
<comment type="subcellular location">
    <subcellularLocation>
        <location evidence="1">Cell membrane</location>
        <topology evidence="1">Multi-pass membrane protein</topology>
    </subcellularLocation>
</comment>
<feature type="transmembrane region" description="Helical" evidence="7">
    <location>
        <begin position="69"/>
        <end position="91"/>
    </location>
</feature>
<keyword evidence="2" id="KW-1003">Cell membrane</keyword>
<reference evidence="8 9" key="1">
    <citation type="journal article" date="2011" name="Stand. Genomic Sci.">
        <title>High quality draft genome sequence of Segniliparus rugosus CDC 945(T)= (ATCC BAA-974(T)).</title>
        <authorList>
            <person name="Earl A.M."/>
            <person name="Desjardins C.A."/>
            <person name="Fitzgerald M.G."/>
            <person name="Arachchi H.M."/>
            <person name="Zeng Q."/>
            <person name="Mehta T."/>
            <person name="Griggs A."/>
            <person name="Birren B.W."/>
            <person name="Toney N.C."/>
            <person name="Carr J."/>
            <person name="Posey J."/>
            <person name="Butler W.R."/>
        </authorList>
    </citation>
    <scope>NUCLEOTIDE SEQUENCE [LARGE SCALE GENOMIC DNA]</scope>
    <source>
        <strain evidence="9">ATCC BAA-974 / DSM 45345 / CCUG 50838 / CIP 108380 / JCM 13579 / CDC 945</strain>
    </source>
</reference>
<organism evidence="8 9">
    <name type="scientific">Segniliparus rugosus (strain ATCC BAA-974 / DSM 45345 / CCUG 50838 / CIP 108380 / JCM 13579 / CDC 945)</name>
    <dbReference type="NCBI Taxonomy" id="679197"/>
    <lineage>
        <taxon>Bacteria</taxon>
        <taxon>Bacillati</taxon>
        <taxon>Actinomycetota</taxon>
        <taxon>Actinomycetes</taxon>
        <taxon>Mycobacteriales</taxon>
        <taxon>Segniliparaceae</taxon>
        <taxon>Segniliparus</taxon>
    </lineage>
</organism>
<feature type="transmembrane region" description="Helical" evidence="7">
    <location>
        <begin position="44"/>
        <end position="63"/>
    </location>
</feature>
<keyword evidence="5 7" id="KW-0472">Membrane</keyword>
<evidence type="ECO:0000256" key="6">
    <source>
        <dbReference type="SAM" id="MobiDB-lite"/>
    </source>
</evidence>
<dbReference type="InterPro" id="IPR005598">
    <property type="entry name" value="ATP_synth_I"/>
</dbReference>
<evidence type="ECO:0000256" key="1">
    <source>
        <dbReference type="ARBA" id="ARBA00004651"/>
    </source>
</evidence>
<dbReference type="eggNOG" id="ENOG502ZPKF">
    <property type="taxonomic scope" value="Bacteria"/>
</dbReference>
<keyword evidence="9" id="KW-1185">Reference proteome</keyword>
<evidence type="ECO:0000256" key="7">
    <source>
        <dbReference type="SAM" id="Phobius"/>
    </source>
</evidence>
<dbReference type="AlphaFoldDB" id="E5XLJ2"/>
<dbReference type="STRING" id="679197.HMPREF9336_00361"/>